<dbReference type="EMBL" id="BBTG02000001">
    <property type="protein sequence ID" value="GAO14205.1"/>
    <property type="molecule type" value="Genomic_DNA"/>
</dbReference>
<feature type="domain" description="NAA35-like N-terminal" evidence="1">
    <location>
        <begin position="73"/>
        <end position="212"/>
    </location>
</feature>
<sequence>MADYGIGAADEISRLSICQPSEPEQQPPKMYSAGIVASDITKKFTDAVQSTCLAVGSNRQVIKGLTGSVVLEPGEVVKDGFFTLFDSVAALEIMDPKMDSGCIQPGEEFEVLYDVLRPLLPEEVLGIMDQLICHEMSWHLGYPLSQTLFTSVYVEALLMPEPGSIEDACFVRGRASELSQQPMLVVLRAYCLGMLKACGHVNERIKAEHFYEVSCPHESSSRGGTLTLILQEEDFVPTTYNRTLLTYFPSKVVQDLLTDAAELILTLKGSTVPADIADALISRLDLRSVFLAATESPQHVKEPLRAKDAWEKALQILPRIRCSHSLGRPVDDAFSPKLQRKLASTMPPRPIVKLGFDDAFGHLFRLFKDGSEVMNVLEYTDSQCLQASAPLSQPKEAEKGRKV</sequence>
<dbReference type="PANTHER" id="PTHR21373:SF0">
    <property type="entry name" value="N-ALPHA-ACETYLTRANSFERASE 35, NATC AUXILIARY SUBUNIT"/>
    <property type="match status" value="1"/>
</dbReference>
<accession>A0A1B5KTE5</accession>
<dbReference type="InterPro" id="IPR007244">
    <property type="entry name" value="Naa35_N"/>
</dbReference>
<dbReference type="Pfam" id="PF04112">
    <property type="entry name" value="Mak10"/>
    <property type="match status" value="1"/>
</dbReference>
<evidence type="ECO:0000259" key="1">
    <source>
        <dbReference type="Pfam" id="PF04112"/>
    </source>
</evidence>
<comment type="caution">
    <text evidence="2">The sequence shown here is derived from an EMBL/GenBank/DDBJ whole genome shotgun (WGS) entry which is preliminary data.</text>
</comment>
<proteinExistence type="predicted"/>
<evidence type="ECO:0000313" key="2">
    <source>
        <dbReference type="EMBL" id="GAO14205.1"/>
    </source>
</evidence>
<dbReference type="InterPro" id="IPR057983">
    <property type="entry name" value="NAA35-like_N"/>
</dbReference>
<name>A0A1B5KTE5_USTVR</name>
<reference evidence="3" key="1">
    <citation type="journal article" date="2016" name="Genome Announc.">
        <title>Genome sequence of Ustilaginoidea virens IPU010, a rice pathogenic fungus causing false smut.</title>
        <authorList>
            <person name="Kumagai T."/>
            <person name="Ishii T."/>
            <person name="Terai G."/>
            <person name="Umemura M."/>
            <person name="Machida M."/>
            <person name="Asai K."/>
        </authorList>
    </citation>
    <scope>NUCLEOTIDE SEQUENCE [LARGE SCALE GENOMIC DNA]</scope>
    <source>
        <strain evidence="3">IPU010</strain>
    </source>
</reference>
<dbReference type="GO" id="GO:0031417">
    <property type="term" value="C:NatC complex"/>
    <property type="evidence" value="ECO:0007669"/>
    <property type="project" value="InterPro"/>
</dbReference>
<dbReference type="AlphaFoldDB" id="A0A1B5KTE5"/>
<organism evidence="2 3">
    <name type="scientific">Ustilaginoidea virens</name>
    <name type="common">Rice false smut fungus</name>
    <name type="synonym">Villosiclava virens</name>
    <dbReference type="NCBI Taxonomy" id="1159556"/>
    <lineage>
        <taxon>Eukaryota</taxon>
        <taxon>Fungi</taxon>
        <taxon>Dikarya</taxon>
        <taxon>Ascomycota</taxon>
        <taxon>Pezizomycotina</taxon>
        <taxon>Sordariomycetes</taxon>
        <taxon>Hypocreomycetidae</taxon>
        <taxon>Hypocreales</taxon>
        <taxon>Clavicipitaceae</taxon>
        <taxon>Ustilaginoidea</taxon>
    </lineage>
</organism>
<gene>
    <name evidence="2" type="ORF">UVI_02001620</name>
</gene>
<dbReference type="PANTHER" id="PTHR21373">
    <property type="entry name" value="GLUCOSE REPRESSIBLE PROTEIN MAK10"/>
    <property type="match status" value="1"/>
</dbReference>
<dbReference type="Proteomes" id="UP000054053">
    <property type="component" value="Unassembled WGS sequence"/>
</dbReference>
<protein>
    <recommendedName>
        <fullName evidence="1">NAA35-like N-terminal domain-containing protein</fullName>
    </recommendedName>
</protein>
<evidence type="ECO:0000313" key="3">
    <source>
        <dbReference type="Proteomes" id="UP000054053"/>
    </source>
</evidence>